<dbReference type="EMBL" id="JAACAK010000112">
    <property type="protein sequence ID" value="NIR76021.1"/>
    <property type="molecule type" value="Genomic_DNA"/>
</dbReference>
<evidence type="ECO:0000313" key="3">
    <source>
        <dbReference type="Proteomes" id="UP000702544"/>
    </source>
</evidence>
<evidence type="ECO:0000313" key="2">
    <source>
        <dbReference type="EMBL" id="NIR76021.1"/>
    </source>
</evidence>
<reference evidence="2 3" key="1">
    <citation type="submission" date="2020-01" db="EMBL/GenBank/DDBJ databases">
        <title>Genomes assembled from Gulf of Kutch pelagic sediment metagenomes.</title>
        <authorList>
            <person name="Chandrashekar M."/>
            <person name="Mahajan M.S."/>
            <person name="Dave K.J."/>
            <person name="Vatsa P."/>
            <person name="Nathani N.M."/>
        </authorList>
    </citation>
    <scope>NUCLEOTIDE SEQUENCE [LARGE SCALE GENOMIC DNA]</scope>
    <source>
        <strain evidence="2">KS3-K002</strain>
    </source>
</reference>
<keyword evidence="1" id="KW-0472">Membrane</keyword>
<accession>A0AAE5CA03</accession>
<sequence>MTINAQRVQAVLYEADPFAVDSELPAWFSEAGLLFLAGACIAAAFLYLALSTGRRKSWRPIENGSPRCARCGADVPFGVRRCPSCEQQLVW</sequence>
<keyword evidence="1" id="KW-1133">Transmembrane helix</keyword>
<proteinExistence type="predicted"/>
<keyword evidence="1" id="KW-0812">Transmembrane</keyword>
<dbReference type="AlphaFoldDB" id="A0AAE5CA03"/>
<organism evidence="2 3">
    <name type="scientific">Candidatus Kutchimonas denitrificans</name>
    <dbReference type="NCBI Taxonomy" id="3056748"/>
    <lineage>
        <taxon>Bacteria</taxon>
        <taxon>Pseudomonadati</taxon>
        <taxon>Gemmatimonadota</taxon>
        <taxon>Gemmatimonadia</taxon>
        <taxon>Candidatus Palauibacterales</taxon>
        <taxon>Candidatus Palauibacteraceae</taxon>
        <taxon>Candidatus Kutchimonas</taxon>
    </lineage>
</organism>
<comment type="caution">
    <text evidence="2">The sequence shown here is derived from an EMBL/GenBank/DDBJ whole genome shotgun (WGS) entry which is preliminary data.</text>
</comment>
<name>A0AAE5CA03_9BACT</name>
<gene>
    <name evidence="2" type="ORF">GWO12_13080</name>
</gene>
<evidence type="ECO:0000256" key="1">
    <source>
        <dbReference type="SAM" id="Phobius"/>
    </source>
</evidence>
<protein>
    <submittedName>
        <fullName evidence="2">Uncharacterized protein</fullName>
    </submittedName>
</protein>
<feature type="transmembrane region" description="Helical" evidence="1">
    <location>
        <begin position="31"/>
        <end position="50"/>
    </location>
</feature>
<dbReference type="Proteomes" id="UP000702544">
    <property type="component" value="Unassembled WGS sequence"/>
</dbReference>